<protein>
    <submittedName>
        <fullName evidence="1">Uncharacterized protein</fullName>
    </submittedName>
</protein>
<reference evidence="1" key="1">
    <citation type="journal article" date="2021" name="Proc. Natl. Acad. Sci. U.S.A.">
        <title>A Catalog of Tens of Thousands of Viruses from Human Metagenomes Reveals Hidden Associations with Chronic Diseases.</title>
        <authorList>
            <person name="Tisza M.J."/>
            <person name="Buck C.B."/>
        </authorList>
    </citation>
    <scope>NUCLEOTIDE SEQUENCE</scope>
    <source>
        <strain evidence="1">Ctfhy6</strain>
    </source>
</reference>
<name>A0A8S5VAJ5_9CAUD</name>
<proteinExistence type="predicted"/>
<organism evidence="1">
    <name type="scientific">Siphoviridae sp. ctfhy6</name>
    <dbReference type="NCBI Taxonomy" id="2825597"/>
    <lineage>
        <taxon>Viruses</taxon>
        <taxon>Duplodnaviria</taxon>
        <taxon>Heunggongvirae</taxon>
        <taxon>Uroviricota</taxon>
        <taxon>Caudoviricetes</taxon>
    </lineage>
</organism>
<evidence type="ECO:0000313" key="1">
    <source>
        <dbReference type="EMBL" id="DAG03794.1"/>
    </source>
</evidence>
<accession>A0A8S5VAJ5</accession>
<sequence>MKELTKAWYIDAKMVDAVNRCMDAIHASGLSASSAEYLPACLDQAIKASNQLAAQSTPFRETHVRVEETNGGYDVTPCELLFVQ</sequence>
<dbReference type="EMBL" id="BK016235">
    <property type="protein sequence ID" value="DAG03794.1"/>
    <property type="molecule type" value="Genomic_DNA"/>
</dbReference>